<comment type="catalytic activity">
    <reaction evidence="7">
        <text>dTDP-beta-L-rhamnose + L-arginyl-[protein] = N(omega)-(alpha-L-rhamnosyl)-L-arginyl-[protein] + dTDP + H(+)</text>
        <dbReference type="Rhea" id="RHEA:66692"/>
        <dbReference type="Rhea" id="RHEA-COMP:10532"/>
        <dbReference type="Rhea" id="RHEA-COMP:17096"/>
        <dbReference type="ChEBI" id="CHEBI:15378"/>
        <dbReference type="ChEBI" id="CHEBI:29965"/>
        <dbReference type="ChEBI" id="CHEBI:57510"/>
        <dbReference type="ChEBI" id="CHEBI:58369"/>
        <dbReference type="ChEBI" id="CHEBI:167445"/>
    </reaction>
    <physiologicalReaction direction="left-to-right" evidence="7">
        <dbReference type="Rhea" id="RHEA:66693"/>
    </physiologicalReaction>
</comment>
<evidence type="ECO:0000256" key="4">
    <source>
        <dbReference type="ARBA" id="ARBA00024346"/>
    </source>
</evidence>
<comment type="function">
    <text evidence="3">Protein-arginine rhamnosyltransferase that catalyzes the transfer of a single rhamnose to elongation factor P (EF-P) on 'Lys-32', a modification required for EF-P-dependent rescue of polyproline stalled ribosomes.</text>
</comment>
<feature type="compositionally biased region" description="Low complexity" evidence="8">
    <location>
        <begin position="260"/>
        <end position="272"/>
    </location>
</feature>
<dbReference type="PIRSF" id="PIRSF015557">
    <property type="entry name" value="UCP015557"/>
    <property type="match status" value="1"/>
</dbReference>
<dbReference type="Pfam" id="PF10093">
    <property type="entry name" value="EarP"/>
    <property type="match status" value="2"/>
</dbReference>
<dbReference type="AlphaFoldDB" id="A0A4Q7VBD2"/>
<reference evidence="9 10" key="1">
    <citation type="submission" date="2019-02" db="EMBL/GenBank/DDBJ databases">
        <title>Genomic Encyclopedia of Type Strains, Phase IV (KMG-IV): sequencing the most valuable type-strain genomes for metagenomic binning, comparative biology and taxonomic classification.</title>
        <authorList>
            <person name="Goeker M."/>
        </authorList>
    </citation>
    <scope>NUCLEOTIDE SEQUENCE [LARGE SCALE GENOMIC DNA]</scope>
    <source>
        <strain evidence="9 10">DSM 23814</strain>
    </source>
</reference>
<dbReference type="GO" id="GO:0106361">
    <property type="term" value="F:protein-arginine rhamnosyltransferase activity"/>
    <property type="evidence" value="ECO:0007669"/>
    <property type="project" value="InterPro"/>
</dbReference>
<comment type="similarity">
    <text evidence="4">Belongs to the glycosyltransferase 104 family.</text>
</comment>
<keyword evidence="10" id="KW-1185">Reference proteome</keyword>
<evidence type="ECO:0000256" key="7">
    <source>
        <dbReference type="ARBA" id="ARBA00048472"/>
    </source>
</evidence>
<keyword evidence="2" id="KW-0808">Transferase</keyword>
<name>A0A4Q7VBD2_9BURK</name>
<sequence>MDASTKPVATGNEPHIDIFCRVVDNFGDIGVCWRLARSLHREWPAHVRLWVDDLDVFSRLAPTVQPELDEQLVEGIRIIHWTDNQTSHTPAQLVIEAFACDPPAPYIDAMPGHTKLWLNLEYLSAESWTAGFHAQPSPQRNGVTKYFFFPGFSDQTGGLIGEAGLSERRRSWIHSSAKKKQFLQRLGLPQVQAYLEADTLFVSLFCYASAPYRSLLHALRKSRKPVVLLVPQSVLPQLERDAITQLHGAVSIPDTGMSNAPASSPDASPGAALQAAPQVMGQAKSPAASEQDAAQDQQTPLPGVTLLRIPFLPQDEYDQLLWLCDLNFVRGEDSFVRAIWSRKPFLWQIYEQSDDTHLKKLQAWLALFPGHEETKAMMRSWNSPSRHAYFTNQLTSLLNTPGQLDSWRRSCRTFAENLSKNKTLSESIRIFYEKAANSG</sequence>
<evidence type="ECO:0000256" key="2">
    <source>
        <dbReference type="ARBA" id="ARBA00022679"/>
    </source>
</evidence>
<evidence type="ECO:0000256" key="1">
    <source>
        <dbReference type="ARBA" id="ARBA00022676"/>
    </source>
</evidence>
<feature type="compositionally biased region" description="Low complexity" evidence="8">
    <location>
        <begin position="287"/>
        <end position="298"/>
    </location>
</feature>
<dbReference type="OrthoDB" id="209085at2"/>
<dbReference type="Proteomes" id="UP000293398">
    <property type="component" value="Unassembled WGS sequence"/>
</dbReference>
<organism evidence="9 10">
    <name type="scientific">Advenella incenata</name>
    <dbReference type="NCBI Taxonomy" id="267800"/>
    <lineage>
        <taxon>Bacteria</taxon>
        <taxon>Pseudomonadati</taxon>
        <taxon>Pseudomonadota</taxon>
        <taxon>Betaproteobacteria</taxon>
        <taxon>Burkholderiales</taxon>
        <taxon>Alcaligenaceae</taxon>
    </lineage>
</organism>
<evidence type="ECO:0000256" key="8">
    <source>
        <dbReference type="SAM" id="MobiDB-lite"/>
    </source>
</evidence>
<dbReference type="InterPro" id="IPR016633">
    <property type="entry name" value="EarP"/>
</dbReference>
<evidence type="ECO:0000256" key="6">
    <source>
        <dbReference type="ARBA" id="ARBA00030025"/>
    </source>
</evidence>
<evidence type="ECO:0000256" key="3">
    <source>
        <dbReference type="ARBA" id="ARBA00024303"/>
    </source>
</evidence>
<keyword evidence="1" id="KW-0328">Glycosyltransferase</keyword>
<accession>A0A4Q7VBD2</accession>
<evidence type="ECO:0000313" key="9">
    <source>
        <dbReference type="EMBL" id="RZT92910.1"/>
    </source>
</evidence>
<protein>
    <recommendedName>
        <fullName evidence="5">Protein-arginine rhamnosyltransferase</fullName>
    </recommendedName>
    <alternativeName>
        <fullName evidence="6">EF-P arginine rhamnosyltransferase</fullName>
    </alternativeName>
</protein>
<comment type="caution">
    <text evidence="9">The sequence shown here is derived from an EMBL/GenBank/DDBJ whole genome shotgun (WGS) entry which is preliminary data.</text>
</comment>
<gene>
    <name evidence="9" type="ORF">EV681_3673</name>
</gene>
<feature type="region of interest" description="Disordered" evidence="8">
    <location>
        <begin position="254"/>
        <end position="299"/>
    </location>
</feature>
<dbReference type="EMBL" id="SHKO01000003">
    <property type="protein sequence ID" value="RZT92910.1"/>
    <property type="molecule type" value="Genomic_DNA"/>
</dbReference>
<evidence type="ECO:0000256" key="5">
    <source>
        <dbReference type="ARBA" id="ARBA00024416"/>
    </source>
</evidence>
<proteinExistence type="inferred from homology"/>
<evidence type="ECO:0000313" key="10">
    <source>
        <dbReference type="Proteomes" id="UP000293398"/>
    </source>
</evidence>
<dbReference type="RefSeq" id="WP_130304767.1">
    <property type="nucleotide sequence ID" value="NZ_SHKO01000003.1"/>
</dbReference>